<accession>A0A8H6IH48</accession>
<feature type="compositionally biased region" description="Low complexity" evidence="1">
    <location>
        <begin position="430"/>
        <end position="452"/>
    </location>
</feature>
<evidence type="ECO:0000313" key="4">
    <source>
        <dbReference type="Proteomes" id="UP000521943"/>
    </source>
</evidence>
<feature type="compositionally biased region" description="Pro residues" evidence="1">
    <location>
        <begin position="477"/>
        <end position="497"/>
    </location>
</feature>
<feature type="region of interest" description="Disordered" evidence="1">
    <location>
        <begin position="472"/>
        <end position="552"/>
    </location>
</feature>
<dbReference type="Proteomes" id="UP000521943">
    <property type="component" value="Unassembled WGS sequence"/>
</dbReference>
<evidence type="ECO:0000256" key="2">
    <source>
        <dbReference type="SAM" id="Phobius"/>
    </source>
</evidence>
<dbReference type="AlphaFoldDB" id="A0A8H6IH48"/>
<feature type="compositionally biased region" description="Basic and acidic residues" evidence="1">
    <location>
        <begin position="218"/>
        <end position="237"/>
    </location>
</feature>
<gene>
    <name evidence="3" type="ORF">DFP72DRAFT_867822</name>
</gene>
<feature type="region of interest" description="Disordered" evidence="1">
    <location>
        <begin position="215"/>
        <end position="329"/>
    </location>
</feature>
<sequence>MWISGYLVRLVVIWITLGGFASRSFVHAQTKVPIRGVNGETACALRDQLNAASCGTVSRRRDILSDIEGRAETFTPAASSCTCNTPFFNIWSACGLFESRWSTFPTLKEWKVSCQNANVAYRPVTEDSIGSTKLPVWAHVKAPVDDATFDVAGVVLAATKQRWSVIQIVTPIISAVVILGAIGLFYLLFLRRRPDGSPPLRLFNKPARISHFLRPSRVRSEDPQGDWVIDRTEETLEAKPFPTTRPSTGKQEGGSGIEQQPRSGTPQPAFQPNRPGRQALPRSEPLSPQSSIKEEDNGFDSAEPPVQSKWSDSEHPSQAPWTSPALMKPTKPGLLPSVFKSIPNPFKGRPVRVQHVAPRAGFRLDDYDRRTESMLSRSAKSRADPEQWSVGASWVKDMDEDQVERATLISGEERENNNVFLISKNGRNFSLDSKSTTLPTPTSTVAPSSARTDSNINVVSPTASSLSWRTNFLSKAPPLPRPPPPPRRPPPTSPPSAPYDSTVRYPLANIPDKPVPDRKRSGSDDSSSSGKTLRPVAVDQTTGGPARPNLLLPPLRTVYESEQYPSTDALHQPSHHNAHEAQDFDNDFLNLHPPRRPQLLDDDMSFYLGSTESLGHVNGVVPGTTMHLRTGSVETLNPRRSDPVMLFPASVRSAGYHGVPTSR</sequence>
<feature type="transmembrane region" description="Helical" evidence="2">
    <location>
        <begin position="6"/>
        <end position="26"/>
    </location>
</feature>
<comment type="caution">
    <text evidence="3">The sequence shown here is derived from an EMBL/GenBank/DDBJ whole genome shotgun (WGS) entry which is preliminary data.</text>
</comment>
<keyword evidence="4" id="KW-1185">Reference proteome</keyword>
<dbReference type="EMBL" id="JACGCI010000002">
    <property type="protein sequence ID" value="KAF6765431.1"/>
    <property type="molecule type" value="Genomic_DNA"/>
</dbReference>
<feature type="compositionally biased region" description="Basic and acidic residues" evidence="1">
    <location>
        <begin position="514"/>
        <end position="523"/>
    </location>
</feature>
<feature type="transmembrane region" description="Helical" evidence="2">
    <location>
        <begin position="168"/>
        <end position="189"/>
    </location>
</feature>
<reference evidence="3 4" key="1">
    <citation type="submission" date="2020-07" db="EMBL/GenBank/DDBJ databases">
        <title>Comparative genomics of pyrophilous fungi reveals a link between fire events and developmental genes.</title>
        <authorList>
            <consortium name="DOE Joint Genome Institute"/>
            <person name="Steindorff A.S."/>
            <person name="Carver A."/>
            <person name="Calhoun S."/>
            <person name="Stillman K."/>
            <person name="Liu H."/>
            <person name="Lipzen A."/>
            <person name="Pangilinan J."/>
            <person name="Labutti K."/>
            <person name="Bruns T.D."/>
            <person name="Grigoriev I.V."/>
        </authorList>
    </citation>
    <scope>NUCLEOTIDE SEQUENCE [LARGE SCALE GENOMIC DNA]</scope>
    <source>
        <strain evidence="3 4">CBS 144469</strain>
    </source>
</reference>
<protein>
    <recommendedName>
        <fullName evidence="5">Transmembrane protein</fullName>
    </recommendedName>
</protein>
<keyword evidence="2" id="KW-1133">Transmembrane helix</keyword>
<evidence type="ECO:0000313" key="3">
    <source>
        <dbReference type="EMBL" id="KAF6765431.1"/>
    </source>
</evidence>
<feature type="compositionally biased region" description="Polar residues" evidence="1">
    <location>
        <begin position="257"/>
        <end position="270"/>
    </location>
</feature>
<evidence type="ECO:0000256" key="1">
    <source>
        <dbReference type="SAM" id="MobiDB-lite"/>
    </source>
</evidence>
<organism evidence="3 4">
    <name type="scientific">Ephemerocybe angulata</name>
    <dbReference type="NCBI Taxonomy" id="980116"/>
    <lineage>
        <taxon>Eukaryota</taxon>
        <taxon>Fungi</taxon>
        <taxon>Dikarya</taxon>
        <taxon>Basidiomycota</taxon>
        <taxon>Agaricomycotina</taxon>
        <taxon>Agaricomycetes</taxon>
        <taxon>Agaricomycetidae</taxon>
        <taxon>Agaricales</taxon>
        <taxon>Agaricineae</taxon>
        <taxon>Psathyrellaceae</taxon>
        <taxon>Ephemerocybe</taxon>
    </lineage>
</organism>
<name>A0A8H6IH48_9AGAR</name>
<evidence type="ECO:0008006" key="5">
    <source>
        <dbReference type="Google" id="ProtNLM"/>
    </source>
</evidence>
<keyword evidence="2" id="KW-0812">Transmembrane</keyword>
<keyword evidence="2" id="KW-0472">Membrane</keyword>
<dbReference type="OrthoDB" id="3062174at2759"/>
<feature type="region of interest" description="Disordered" evidence="1">
    <location>
        <begin position="430"/>
        <end position="457"/>
    </location>
</feature>
<proteinExistence type="predicted"/>